<dbReference type="EC" id="3.1.3.48" evidence="4"/>
<proteinExistence type="inferred from homology"/>
<keyword evidence="5" id="KW-1185">Reference proteome</keyword>
<evidence type="ECO:0000256" key="2">
    <source>
        <dbReference type="SAM" id="MobiDB-lite"/>
    </source>
</evidence>
<gene>
    <name evidence="4" type="ORF">ACIGXA_33115</name>
</gene>
<protein>
    <submittedName>
        <fullName evidence="4">Tyrosine-protein phosphatase</fullName>
        <ecNumber evidence="4">3.1.3.48</ecNumber>
    </submittedName>
</protein>
<dbReference type="PANTHER" id="PTHR31126:SF1">
    <property type="entry name" value="TYROSINE SPECIFIC PROTEIN PHOSPHATASES DOMAIN-CONTAINING PROTEIN"/>
    <property type="match status" value="1"/>
</dbReference>
<comment type="caution">
    <text evidence="4">The sequence shown here is derived from an EMBL/GenBank/DDBJ whole genome shotgun (WGS) entry which is preliminary data.</text>
</comment>
<feature type="region of interest" description="Disordered" evidence="2">
    <location>
        <begin position="1"/>
        <end position="23"/>
    </location>
</feature>
<dbReference type="PANTHER" id="PTHR31126">
    <property type="entry name" value="TYROSINE-PROTEIN PHOSPHATASE"/>
    <property type="match status" value="1"/>
</dbReference>
<dbReference type="RefSeq" id="WP_399656057.1">
    <property type="nucleotide sequence ID" value="NZ_JBITYG010000012.1"/>
</dbReference>
<sequence>MTQQLPQTASTDTEAGTGTAAGAEPVLTGVRNFRDVGGLRAADGRRVRPGKLFRSGHLAHTTDEDAAFLATLGLHTIFDFRNADDIRMEGPDVDLPGVHNVNMPLSDPAHGADFWHTVRDGDLDALRAALGDGKGAERMTTAYRQLILDRTAQHSRMLELLAEEPAVPALLHCAAGKDRAGTSMAIILLALGVERADIEADYLESNAAHRRYKVQRGDGATGSAIDPEIMKLLSPLFEARLEYLTAAFDTIDERWGSVDRYLSEGLGCTEERRARLRELLLTDA</sequence>
<name>A0ABW8CH02_9ACTN</name>
<dbReference type="SUPFAM" id="SSF52799">
    <property type="entry name" value="(Phosphotyrosine protein) phosphatases II"/>
    <property type="match status" value="1"/>
</dbReference>
<dbReference type="EMBL" id="JBITYG010000012">
    <property type="protein sequence ID" value="MFI9105363.1"/>
    <property type="molecule type" value="Genomic_DNA"/>
</dbReference>
<feature type="domain" description="Tyrosine specific protein phosphatases" evidence="3">
    <location>
        <begin position="155"/>
        <end position="216"/>
    </location>
</feature>
<reference evidence="4 5" key="1">
    <citation type="submission" date="2024-10" db="EMBL/GenBank/DDBJ databases">
        <title>The Natural Products Discovery Center: Release of the First 8490 Sequenced Strains for Exploring Actinobacteria Biosynthetic Diversity.</title>
        <authorList>
            <person name="Kalkreuter E."/>
            <person name="Kautsar S.A."/>
            <person name="Yang D."/>
            <person name="Bader C.D."/>
            <person name="Teijaro C.N."/>
            <person name="Fluegel L."/>
            <person name="Davis C.M."/>
            <person name="Simpson J.R."/>
            <person name="Lauterbach L."/>
            <person name="Steele A.D."/>
            <person name="Gui C."/>
            <person name="Meng S."/>
            <person name="Li G."/>
            <person name="Viehrig K."/>
            <person name="Ye F."/>
            <person name="Su P."/>
            <person name="Kiefer A.F."/>
            <person name="Nichols A."/>
            <person name="Cepeda A.J."/>
            <person name="Yan W."/>
            <person name="Fan B."/>
            <person name="Jiang Y."/>
            <person name="Adhikari A."/>
            <person name="Zheng C.-J."/>
            <person name="Schuster L."/>
            <person name="Cowan T.M."/>
            <person name="Smanski M.J."/>
            <person name="Chevrette M.G."/>
            <person name="De Carvalho L.P.S."/>
            <person name="Shen B."/>
        </authorList>
    </citation>
    <scope>NUCLEOTIDE SEQUENCE [LARGE SCALE GENOMIC DNA]</scope>
    <source>
        <strain evidence="4 5">NPDC053399</strain>
    </source>
</reference>
<comment type="similarity">
    <text evidence="1">Belongs to the protein-tyrosine phosphatase family.</text>
</comment>
<evidence type="ECO:0000313" key="5">
    <source>
        <dbReference type="Proteomes" id="UP001614394"/>
    </source>
</evidence>
<dbReference type="InterPro" id="IPR026893">
    <property type="entry name" value="Tyr/Ser_Pase_IphP-type"/>
</dbReference>
<evidence type="ECO:0000256" key="1">
    <source>
        <dbReference type="ARBA" id="ARBA00009580"/>
    </source>
</evidence>
<dbReference type="Gene3D" id="3.90.190.10">
    <property type="entry name" value="Protein tyrosine phosphatase superfamily"/>
    <property type="match status" value="1"/>
</dbReference>
<feature type="compositionally biased region" description="Low complexity" evidence="2">
    <location>
        <begin position="8"/>
        <end position="23"/>
    </location>
</feature>
<dbReference type="Proteomes" id="UP001614394">
    <property type="component" value="Unassembled WGS sequence"/>
</dbReference>
<evidence type="ECO:0000313" key="4">
    <source>
        <dbReference type="EMBL" id="MFI9105363.1"/>
    </source>
</evidence>
<dbReference type="PROSITE" id="PS50056">
    <property type="entry name" value="TYR_PHOSPHATASE_2"/>
    <property type="match status" value="1"/>
</dbReference>
<accession>A0ABW8CH02</accession>
<dbReference type="InterPro" id="IPR029021">
    <property type="entry name" value="Prot-tyrosine_phosphatase-like"/>
</dbReference>
<keyword evidence="4" id="KW-0378">Hydrolase</keyword>
<dbReference type="Pfam" id="PF13350">
    <property type="entry name" value="Y_phosphatase3"/>
    <property type="match status" value="1"/>
</dbReference>
<dbReference type="InterPro" id="IPR000387">
    <property type="entry name" value="Tyr_Pase_dom"/>
</dbReference>
<evidence type="ECO:0000259" key="3">
    <source>
        <dbReference type="PROSITE" id="PS50056"/>
    </source>
</evidence>
<dbReference type="GO" id="GO:0004725">
    <property type="term" value="F:protein tyrosine phosphatase activity"/>
    <property type="evidence" value="ECO:0007669"/>
    <property type="project" value="UniProtKB-EC"/>
</dbReference>
<organism evidence="4 5">
    <name type="scientific">Streptomyces fildesensis</name>
    <dbReference type="NCBI Taxonomy" id="375757"/>
    <lineage>
        <taxon>Bacteria</taxon>
        <taxon>Bacillati</taxon>
        <taxon>Actinomycetota</taxon>
        <taxon>Actinomycetes</taxon>
        <taxon>Kitasatosporales</taxon>
        <taxon>Streptomycetaceae</taxon>
        <taxon>Streptomyces</taxon>
    </lineage>
</organism>